<dbReference type="InterPro" id="IPR030392">
    <property type="entry name" value="S74_ICA"/>
</dbReference>
<gene>
    <name evidence="2" type="ORF">A3F03_04340</name>
</gene>
<evidence type="ECO:0000313" key="2">
    <source>
        <dbReference type="EMBL" id="OGK37318.1"/>
    </source>
</evidence>
<evidence type="ECO:0000313" key="3">
    <source>
        <dbReference type="Proteomes" id="UP000176803"/>
    </source>
</evidence>
<sequence>MFGRVQGFADPAGGGYAGGLSFWTNPGGSAGTASTEKVRIQYNGNVGIGTTGPGALLDVADGSIRFSSTSNYSAVRDIGPIYFRSKDSEGTPFNVGSIRGYQSGSALGGIRGYYYSAGDQLGFELTTDSNFVVNTGNLGIGTTGPGAKLVVAASLGAGDYNWLTFRNLQSGYGTWGFVKKSNNDLAINYGVNSDTPTAGTSLYLQYGGNVGIGTTNPQRKLEVNGSIRMGALITGAGTAVAVYRDVNGDLADSTSSIRYKDEVIPYESVLDRVLSLQAVRFNWGQNTSTPGLGDFGMIAEQVNTYLPDLVTYEADGVTPHGLKYEKMGVFAIKAIQEQQVKLTALSIGITDKIDNISQLKEVEKSFTDKAATLSAKLASMESRLAFIEDNVLGASSSATLSGQLAQLNGLLATDKVATLSALTVTGRTNLNDLGVIGTISAGTLIIDGADNSINSLTDTLKIQPSALAGVDFLGGKVTIDQKGNMKVEAEITAKKYNVQVGDTAAASIGEAVIPAGETKIKIKTTSLTSVSKIFVEPIDQPVATSVSRIDDTTFEIRIKESLDQELKLNWWIVN</sequence>
<accession>A0A1F7I1R2</accession>
<proteinExistence type="predicted"/>
<dbReference type="EMBL" id="MGAC01000044">
    <property type="protein sequence ID" value="OGK37318.1"/>
    <property type="molecule type" value="Genomic_DNA"/>
</dbReference>
<dbReference type="PROSITE" id="PS51688">
    <property type="entry name" value="ICA"/>
    <property type="match status" value="1"/>
</dbReference>
<name>A0A1F7I1R2_9BACT</name>
<dbReference type="Pfam" id="PF13884">
    <property type="entry name" value="Peptidase_S74"/>
    <property type="match status" value="1"/>
</dbReference>
<reference evidence="2 3" key="1">
    <citation type="journal article" date="2016" name="Nat. Commun.">
        <title>Thousands of microbial genomes shed light on interconnected biogeochemical processes in an aquifer system.</title>
        <authorList>
            <person name="Anantharaman K."/>
            <person name="Brown C.T."/>
            <person name="Hug L.A."/>
            <person name="Sharon I."/>
            <person name="Castelle C.J."/>
            <person name="Probst A.J."/>
            <person name="Thomas B.C."/>
            <person name="Singh A."/>
            <person name="Wilkins M.J."/>
            <person name="Karaoz U."/>
            <person name="Brodie E.L."/>
            <person name="Williams K.H."/>
            <person name="Hubbard S.S."/>
            <person name="Banfield J.F."/>
        </authorList>
    </citation>
    <scope>NUCLEOTIDE SEQUENCE [LARGE SCALE GENOMIC DNA]</scope>
</reference>
<feature type="domain" description="Peptidase S74" evidence="1">
    <location>
        <begin position="255"/>
        <end position="349"/>
    </location>
</feature>
<organism evidence="2 3">
    <name type="scientific">Candidatus Roizmanbacteria bacterium RIFCSPHIGHO2_12_FULL_41_11</name>
    <dbReference type="NCBI Taxonomy" id="1802052"/>
    <lineage>
        <taxon>Bacteria</taxon>
        <taxon>Candidatus Roizmaniibacteriota</taxon>
    </lineage>
</organism>
<protein>
    <recommendedName>
        <fullName evidence="1">Peptidase S74 domain-containing protein</fullName>
    </recommendedName>
</protein>
<comment type="caution">
    <text evidence="2">The sequence shown here is derived from an EMBL/GenBank/DDBJ whole genome shotgun (WGS) entry which is preliminary data.</text>
</comment>
<dbReference type="Proteomes" id="UP000176803">
    <property type="component" value="Unassembled WGS sequence"/>
</dbReference>
<dbReference type="AlphaFoldDB" id="A0A1F7I1R2"/>
<evidence type="ECO:0000259" key="1">
    <source>
        <dbReference type="PROSITE" id="PS51688"/>
    </source>
</evidence>